<reference evidence="1" key="1">
    <citation type="submission" date="2020-04" db="EMBL/GenBank/DDBJ databases">
        <authorList>
            <person name="Alioto T."/>
            <person name="Alioto T."/>
            <person name="Gomez Garrido J."/>
        </authorList>
    </citation>
    <scope>NUCLEOTIDE SEQUENCE</scope>
    <source>
        <strain evidence="1">A484AB</strain>
    </source>
</reference>
<dbReference type="Proteomes" id="UP001152795">
    <property type="component" value="Unassembled WGS sequence"/>
</dbReference>
<gene>
    <name evidence="1" type="ORF">PACLA_8A026419</name>
</gene>
<comment type="caution">
    <text evidence="1">The sequence shown here is derived from an EMBL/GenBank/DDBJ whole genome shotgun (WGS) entry which is preliminary data.</text>
</comment>
<protein>
    <submittedName>
        <fullName evidence="1">Uncharacterized protein</fullName>
    </submittedName>
</protein>
<proteinExistence type="predicted"/>
<evidence type="ECO:0000313" key="1">
    <source>
        <dbReference type="EMBL" id="CAB4044099.1"/>
    </source>
</evidence>
<dbReference type="AlphaFoldDB" id="A0A6S7LUF3"/>
<sequence length="103" mass="11994">RFDVIVKRWDTKDNTNTFRETPQSDLKHFNQSANGMKAYIAITKGMYESNVPIIVGNNQKTTTAARRKRRKRSNAVNEYLNAPLIEDTQYAIFIRVFYSKSET</sequence>
<keyword evidence="2" id="KW-1185">Reference proteome</keyword>
<feature type="non-terminal residue" evidence="1">
    <location>
        <position position="103"/>
    </location>
</feature>
<evidence type="ECO:0000313" key="2">
    <source>
        <dbReference type="Proteomes" id="UP001152795"/>
    </source>
</evidence>
<name>A0A6S7LUF3_PARCT</name>
<accession>A0A6S7LUF3</accession>
<feature type="non-terminal residue" evidence="1">
    <location>
        <position position="1"/>
    </location>
</feature>
<organism evidence="1 2">
    <name type="scientific">Paramuricea clavata</name>
    <name type="common">Red gorgonian</name>
    <name type="synonym">Violescent sea-whip</name>
    <dbReference type="NCBI Taxonomy" id="317549"/>
    <lineage>
        <taxon>Eukaryota</taxon>
        <taxon>Metazoa</taxon>
        <taxon>Cnidaria</taxon>
        <taxon>Anthozoa</taxon>
        <taxon>Octocorallia</taxon>
        <taxon>Malacalcyonacea</taxon>
        <taxon>Plexauridae</taxon>
        <taxon>Paramuricea</taxon>
    </lineage>
</organism>
<dbReference type="EMBL" id="CACRXK020033968">
    <property type="protein sequence ID" value="CAB4044099.1"/>
    <property type="molecule type" value="Genomic_DNA"/>
</dbReference>